<evidence type="ECO:0000313" key="9">
    <source>
        <dbReference type="Proteomes" id="UP000249547"/>
    </source>
</evidence>
<dbReference type="InterPro" id="IPR007627">
    <property type="entry name" value="RNA_pol_sigma70_r2"/>
</dbReference>
<dbReference type="GO" id="GO:0003677">
    <property type="term" value="F:DNA binding"/>
    <property type="evidence" value="ECO:0007669"/>
    <property type="project" value="UniProtKB-KW"/>
</dbReference>
<dbReference type="AlphaFoldDB" id="A0A327QDR9"/>
<accession>A0A327QDR9</accession>
<keyword evidence="9" id="KW-1185">Reference proteome</keyword>
<protein>
    <submittedName>
        <fullName evidence="8">RNA polymerase sigma-70 factor (ECF subfamily)</fullName>
    </submittedName>
</protein>
<keyword evidence="4" id="KW-0238">DNA-binding</keyword>
<evidence type="ECO:0000256" key="3">
    <source>
        <dbReference type="ARBA" id="ARBA00023082"/>
    </source>
</evidence>
<dbReference type="Gene3D" id="1.10.1740.10">
    <property type="match status" value="1"/>
</dbReference>
<evidence type="ECO:0000313" key="8">
    <source>
        <dbReference type="EMBL" id="RAJ02461.1"/>
    </source>
</evidence>
<comment type="caution">
    <text evidence="8">The sequence shown here is derived from an EMBL/GenBank/DDBJ whole genome shotgun (WGS) entry which is preliminary data.</text>
</comment>
<evidence type="ECO:0000259" key="6">
    <source>
        <dbReference type="Pfam" id="PF04542"/>
    </source>
</evidence>
<dbReference type="Pfam" id="PF04542">
    <property type="entry name" value="Sigma70_r2"/>
    <property type="match status" value="1"/>
</dbReference>
<dbReference type="InterPro" id="IPR014284">
    <property type="entry name" value="RNA_pol_sigma-70_dom"/>
</dbReference>
<dbReference type="NCBIfam" id="TIGR02937">
    <property type="entry name" value="sigma70-ECF"/>
    <property type="match status" value="1"/>
</dbReference>
<feature type="domain" description="RNA polymerase sigma factor 70 region 4 type 2" evidence="7">
    <location>
        <begin position="121"/>
        <end position="170"/>
    </location>
</feature>
<evidence type="ECO:0000259" key="7">
    <source>
        <dbReference type="Pfam" id="PF08281"/>
    </source>
</evidence>
<evidence type="ECO:0000256" key="1">
    <source>
        <dbReference type="ARBA" id="ARBA00010641"/>
    </source>
</evidence>
<feature type="domain" description="RNA polymerase sigma-70 region 2" evidence="6">
    <location>
        <begin position="26"/>
        <end position="92"/>
    </location>
</feature>
<dbReference type="Gene3D" id="1.10.10.10">
    <property type="entry name" value="Winged helix-like DNA-binding domain superfamily/Winged helix DNA-binding domain"/>
    <property type="match status" value="1"/>
</dbReference>
<evidence type="ECO:0000256" key="4">
    <source>
        <dbReference type="ARBA" id="ARBA00023125"/>
    </source>
</evidence>
<dbReference type="InterPro" id="IPR013249">
    <property type="entry name" value="RNA_pol_sigma70_r4_t2"/>
</dbReference>
<keyword evidence="3" id="KW-0731">Sigma factor</keyword>
<dbReference type="Pfam" id="PF08281">
    <property type="entry name" value="Sigma70_r4_2"/>
    <property type="match status" value="1"/>
</dbReference>
<dbReference type="GO" id="GO:0006352">
    <property type="term" value="P:DNA-templated transcription initiation"/>
    <property type="evidence" value="ECO:0007669"/>
    <property type="project" value="InterPro"/>
</dbReference>
<dbReference type="CDD" id="cd06171">
    <property type="entry name" value="Sigma70_r4"/>
    <property type="match status" value="1"/>
</dbReference>
<name>A0A327QDR9_9BACT</name>
<proteinExistence type="inferred from homology"/>
<evidence type="ECO:0000256" key="5">
    <source>
        <dbReference type="ARBA" id="ARBA00023163"/>
    </source>
</evidence>
<dbReference type="PANTHER" id="PTHR43133:SF8">
    <property type="entry name" value="RNA POLYMERASE SIGMA FACTOR HI_1459-RELATED"/>
    <property type="match status" value="1"/>
</dbReference>
<dbReference type="SUPFAM" id="SSF88659">
    <property type="entry name" value="Sigma3 and sigma4 domains of RNA polymerase sigma factors"/>
    <property type="match status" value="1"/>
</dbReference>
<dbReference type="InterPro" id="IPR013324">
    <property type="entry name" value="RNA_pol_sigma_r3/r4-like"/>
</dbReference>
<dbReference type="InterPro" id="IPR013325">
    <property type="entry name" value="RNA_pol_sigma_r2"/>
</dbReference>
<keyword evidence="2" id="KW-0805">Transcription regulation</keyword>
<gene>
    <name evidence="8" type="ORF">LX64_03479</name>
</gene>
<dbReference type="OrthoDB" id="1056775at2"/>
<sequence>MHQSNQDTTNLVVRCRKGDVRAFQELYNAYAKAMYNICLRMCNHAADAEDVLQEAFTQVFKNIAQLKEEQTLSAWVKRIVVNHCLNHLRKKKMYFEDVERVEVEEEQQIDETQHALTVANVKSAISELPEGYRTVLNLYLFEEYSHREIATMLGISESTAKTQFMRAKEKVRQIIKDKQVVL</sequence>
<dbReference type="PANTHER" id="PTHR43133">
    <property type="entry name" value="RNA POLYMERASE ECF-TYPE SIGMA FACTO"/>
    <property type="match status" value="1"/>
</dbReference>
<reference evidence="8 9" key="1">
    <citation type="submission" date="2018-06" db="EMBL/GenBank/DDBJ databases">
        <title>Genomic Encyclopedia of Archaeal and Bacterial Type Strains, Phase II (KMG-II): from individual species to whole genera.</title>
        <authorList>
            <person name="Goeker M."/>
        </authorList>
    </citation>
    <scope>NUCLEOTIDE SEQUENCE [LARGE SCALE GENOMIC DNA]</scope>
    <source>
        <strain evidence="8 9">DSM 23857</strain>
    </source>
</reference>
<dbReference type="InterPro" id="IPR036388">
    <property type="entry name" value="WH-like_DNA-bd_sf"/>
</dbReference>
<keyword evidence="5" id="KW-0804">Transcription</keyword>
<dbReference type="EMBL" id="QLLL01000006">
    <property type="protein sequence ID" value="RAJ02461.1"/>
    <property type="molecule type" value="Genomic_DNA"/>
</dbReference>
<comment type="similarity">
    <text evidence="1">Belongs to the sigma-70 factor family. ECF subfamily.</text>
</comment>
<dbReference type="GO" id="GO:0016987">
    <property type="term" value="F:sigma factor activity"/>
    <property type="evidence" value="ECO:0007669"/>
    <property type="project" value="UniProtKB-KW"/>
</dbReference>
<dbReference type="RefSeq" id="WP_111598900.1">
    <property type="nucleotide sequence ID" value="NZ_QLLL01000006.1"/>
</dbReference>
<dbReference type="SUPFAM" id="SSF88946">
    <property type="entry name" value="Sigma2 domain of RNA polymerase sigma factors"/>
    <property type="match status" value="1"/>
</dbReference>
<organism evidence="8 9">
    <name type="scientific">Chitinophaga skermanii</name>
    <dbReference type="NCBI Taxonomy" id="331697"/>
    <lineage>
        <taxon>Bacteria</taxon>
        <taxon>Pseudomonadati</taxon>
        <taxon>Bacteroidota</taxon>
        <taxon>Chitinophagia</taxon>
        <taxon>Chitinophagales</taxon>
        <taxon>Chitinophagaceae</taxon>
        <taxon>Chitinophaga</taxon>
    </lineage>
</organism>
<dbReference type="InterPro" id="IPR039425">
    <property type="entry name" value="RNA_pol_sigma-70-like"/>
</dbReference>
<evidence type="ECO:0000256" key="2">
    <source>
        <dbReference type="ARBA" id="ARBA00023015"/>
    </source>
</evidence>
<dbReference type="Proteomes" id="UP000249547">
    <property type="component" value="Unassembled WGS sequence"/>
</dbReference>